<feature type="compositionally biased region" description="Polar residues" evidence="14">
    <location>
        <begin position="46"/>
        <end position="57"/>
    </location>
</feature>
<evidence type="ECO:0000313" key="17">
    <source>
        <dbReference type="Proteomes" id="UP000314987"/>
    </source>
</evidence>
<dbReference type="PANTHER" id="PTHR46232">
    <property type="entry name" value="SMARCE1 REGULATOR OF CHROMATIN"/>
    <property type="match status" value="1"/>
</dbReference>
<evidence type="ECO:0000256" key="4">
    <source>
        <dbReference type="ARBA" id="ARBA00022843"/>
    </source>
</evidence>
<dbReference type="GeneTree" id="ENSGT00390000003628"/>
<evidence type="ECO:0000256" key="11">
    <source>
        <dbReference type="ARBA" id="ARBA00079499"/>
    </source>
</evidence>
<evidence type="ECO:0000256" key="3">
    <source>
        <dbReference type="ARBA" id="ARBA00022553"/>
    </source>
</evidence>
<dbReference type="GO" id="GO:0008080">
    <property type="term" value="F:N-acetyltransferase activity"/>
    <property type="evidence" value="ECO:0007669"/>
    <property type="project" value="Ensembl"/>
</dbReference>
<keyword evidence="4" id="KW-0832">Ubl conjugation</keyword>
<reference evidence="16" key="3">
    <citation type="submission" date="2025-09" db="UniProtKB">
        <authorList>
            <consortium name="Ensembl"/>
        </authorList>
    </citation>
    <scope>IDENTIFICATION</scope>
</reference>
<protein>
    <recommendedName>
        <fullName evidence="10">SWI/SNF-related matrix-associated actin-dependent regulator of chromatin subfamily E member 1</fullName>
    </recommendedName>
    <alternativeName>
        <fullName evidence="11">BRG1-associated factor 57</fullName>
    </alternativeName>
</protein>
<evidence type="ECO:0000256" key="10">
    <source>
        <dbReference type="ARBA" id="ARBA00067740"/>
    </source>
</evidence>
<dbReference type="AlphaFoldDB" id="A0A4X2KBF5"/>
<dbReference type="GO" id="GO:0005654">
    <property type="term" value="C:nucleoplasm"/>
    <property type="evidence" value="ECO:0007669"/>
    <property type="project" value="Ensembl"/>
</dbReference>
<keyword evidence="3" id="KW-0597">Phosphoprotein</keyword>
<dbReference type="Gene3D" id="1.10.30.10">
    <property type="entry name" value="High mobility group box domain"/>
    <property type="match status" value="1"/>
</dbReference>
<dbReference type="PROSITE" id="PS50118">
    <property type="entry name" value="HMG_BOX_2"/>
    <property type="match status" value="1"/>
</dbReference>
<dbReference type="Proteomes" id="UP000314987">
    <property type="component" value="Unassembled WGS sequence"/>
</dbReference>
<feature type="domain" description="HMG box" evidence="15">
    <location>
        <begin position="66"/>
        <end position="134"/>
    </location>
</feature>
<feature type="coiled-coil region" evidence="13">
    <location>
        <begin position="105"/>
        <end position="136"/>
    </location>
</feature>
<dbReference type="GeneID" id="114050853"/>
<name>A0A4X2KBF5_VOMUR</name>
<feature type="region of interest" description="Disordered" evidence="14">
    <location>
        <begin position="42"/>
        <end position="69"/>
    </location>
</feature>
<dbReference type="GO" id="GO:0016514">
    <property type="term" value="C:SWI/SNF complex"/>
    <property type="evidence" value="ECO:0007669"/>
    <property type="project" value="Ensembl"/>
</dbReference>
<evidence type="ECO:0000259" key="15">
    <source>
        <dbReference type="PROSITE" id="PS50118"/>
    </source>
</evidence>
<dbReference type="Pfam" id="PF00505">
    <property type="entry name" value="HMG_box"/>
    <property type="match status" value="1"/>
</dbReference>
<dbReference type="OrthoDB" id="30931at2759"/>
<evidence type="ECO:0000256" key="14">
    <source>
        <dbReference type="SAM" id="MobiDB-lite"/>
    </source>
</evidence>
<evidence type="ECO:0000256" key="8">
    <source>
        <dbReference type="ARBA" id="ARBA00023125"/>
    </source>
</evidence>
<evidence type="ECO:0000256" key="13">
    <source>
        <dbReference type="SAM" id="Coils"/>
    </source>
</evidence>
<feature type="compositionally biased region" description="Low complexity" evidence="14">
    <location>
        <begin position="320"/>
        <end position="334"/>
    </location>
</feature>
<keyword evidence="6" id="KW-0524">Neurogenesis</keyword>
<feature type="region of interest" description="Disordered" evidence="14">
    <location>
        <begin position="295"/>
        <end position="427"/>
    </location>
</feature>
<keyword evidence="2" id="KW-1017">Isopeptide bond</keyword>
<evidence type="ECO:0000256" key="12">
    <source>
        <dbReference type="PROSITE-ProRule" id="PRU00267"/>
    </source>
</evidence>
<reference evidence="17" key="1">
    <citation type="submission" date="2018-12" db="EMBL/GenBank/DDBJ databases">
        <authorList>
            <person name="Yazar S."/>
        </authorList>
    </citation>
    <scope>NUCLEOTIDE SEQUENCE [LARGE SCALE GENOMIC DNA]</scope>
</reference>
<dbReference type="CTD" id="6605"/>
<proteinExistence type="predicted"/>
<accession>A0A4X2KBF5</accession>
<feature type="region of interest" description="Disordered" evidence="14">
    <location>
        <begin position="153"/>
        <end position="175"/>
    </location>
</feature>
<dbReference type="STRING" id="29139.ENSVURP00010006535"/>
<keyword evidence="8 12" id="KW-0238">DNA-binding</keyword>
<gene>
    <name evidence="16" type="primary">SMARCE1</name>
</gene>
<dbReference type="GO" id="GO:0071564">
    <property type="term" value="C:npBAF complex"/>
    <property type="evidence" value="ECO:0007669"/>
    <property type="project" value="Ensembl"/>
</dbReference>
<dbReference type="GO" id="GO:0003723">
    <property type="term" value="F:RNA binding"/>
    <property type="evidence" value="ECO:0007669"/>
    <property type="project" value="Ensembl"/>
</dbReference>
<evidence type="ECO:0000313" key="16">
    <source>
        <dbReference type="Ensembl" id="ENSVURP00010006535.1"/>
    </source>
</evidence>
<keyword evidence="9 12" id="KW-0539">Nucleus</keyword>
<keyword evidence="5" id="KW-0156">Chromatin regulator</keyword>
<feature type="region of interest" description="Disordered" evidence="14">
    <location>
        <begin position="1"/>
        <end position="23"/>
    </location>
</feature>
<feature type="compositionally biased region" description="Basic and acidic residues" evidence="14">
    <location>
        <begin position="153"/>
        <end position="168"/>
    </location>
</feature>
<feature type="compositionally biased region" description="Polar residues" evidence="14">
    <location>
        <begin position="398"/>
        <end position="410"/>
    </location>
</feature>
<sequence length="427" mass="47768">MSKRPSYAPPPTPAPATQMPSTPGFVGYNPYSHLAYNNYRLGGNPGTNSRVTASSGITIPKPPKPPDKPLMPYMRYSRKVWDQVKASNPDLKLWEIGKIIGGMWRDLTDEEKQEYLNEYEAEKIEYNESMKAYHNSPAYLAYINAKSRAEAALEEESRQRQSRMEKGEPYMSIQPAEDPDDYDDGFSMKHTATARFQRNHRLISEILSESVVPDVRSVVTTARMQVLKRQVQSLMVHQRKLEAELLQIEERHQEKKRKFLESTDSFNNELKRLCSLKVEVDMEKIAAEIAQAEEQARKRQEEREKEAMEQAERSQSGVSAAATAAATAAAAAATADDDQTASKGDEKKEEESTPMETEETHPEETTESQQNGEEGTSTPEDKESGQEGVDSMAEEGTSDSNTGSESNSATVEEPSTDPAPEDSEKKE</sequence>
<dbReference type="GO" id="GO:0016922">
    <property type="term" value="F:nuclear receptor binding"/>
    <property type="evidence" value="ECO:0007669"/>
    <property type="project" value="Ensembl"/>
</dbReference>
<dbReference type="PANTHER" id="PTHR46232:SF1">
    <property type="entry name" value="SWI_SNF-RELATED MATRIX-ASSOCIATED ACTIN-DEPENDENT REGULATOR OF CHROMATIN SUBFAMILY E MEMBER 1"/>
    <property type="match status" value="1"/>
</dbReference>
<dbReference type="SMART" id="SM00398">
    <property type="entry name" value="HMG"/>
    <property type="match status" value="1"/>
</dbReference>
<dbReference type="Ensembl" id="ENSVURT00010007386.1">
    <property type="protein sequence ID" value="ENSVURP00010006535.1"/>
    <property type="gene ID" value="ENSVURG00010005053.1"/>
</dbReference>
<organism evidence="16 17">
    <name type="scientific">Vombatus ursinus</name>
    <name type="common">Common wombat</name>
    <dbReference type="NCBI Taxonomy" id="29139"/>
    <lineage>
        <taxon>Eukaryota</taxon>
        <taxon>Metazoa</taxon>
        <taxon>Chordata</taxon>
        <taxon>Craniata</taxon>
        <taxon>Vertebrata</taxon>
        <taxon>Euteleostomi</taxon>
        <taxon>Mammalia</taxon>
        <taxon>Metatheria</taxon>
        <taxon>Diprotodontia</taxon>
        <taxon>Vombatidae</taxon>
        <taxon>Vombatus</taxon>
    </lineage>
</organism>
<dbReference type="InterPro" id="IPR009071">
    <property type="entry name" value="HMG_box_dom"/>
</dbReference>
<keyword evidence="1" id="KW-0488">Methylation</keyword>
<dbReference type="GO" id="GO:0006337">
    <property type="term" value="P:nucleosome disassembly"/>
    <property type="evidence" value="ECO:0007669"/>
    <property type="project" value="Ensembl"/>
</dbReference>
<evidence type="ECO:0000256" key="9">
    <source>
        <dbReference type="ARBA" id="ARBA00023242"/>
    </source>
</evidence>
<dbReference type="InterPro" id="IPR036910">
    <property type="entry name" value="HMG_box_dom_sf"/>
</dbReference>
<evidence type="ECO:0000256" key="7">
    <source>
        <dbReference type="ARBA" id="ARBA00023054"/>
    </source>
</evidence>
<feature type="DNA-binding region" description="HMG box" evidence="12">
    <location>
        <begin position="66"/>
        <end position="134"/>
    </location>
</feature>
<dbReference type="FunFam" id="1.10.30.10:FF:000011">
    <property type="entry name" value="Putative SWI/SNF-related matrix-associated actin-dependent regulator of chromatin subfamily E member 1"/>
    <property type="match status" value="1"/>
</dbReference>
<feature type="compositionally biased region" description="Basic and acidic residues" evidence="14">
    <location>
        <begin position="295"/>
        <end position="312"/>
    </location>
</feature>
<dbReference type="RefSeq" id="XP_027728666.1">
    <property type="nucleotide sequence ID" value="XM_027872865.1"/>
</dbReference>
<evidence type="ECO:0000256" key="2">
    <source>
        <dbReference type="ARBA" id="ARBA00022499"/>
    </source>
</evidence>
<dbReference type="GO" id="GO:0031492">
    <property type="term" value="F:nucleosomal DNA binding"/>
    <property type="evidence" value="ECO:0007669"/>
    <property type="project" value="TreeGrafter"/>
</dbReference>
<evidence type="ECO:0000256" key="5">
    <source>
        <dbReference type="ARBA" id="ARBA00022853"/>
    </source>
</evidence>
<dbReference type="GO" id="GO:0045892">
    <property type="term" value="P:negative regulation of DNA-templated transcription"/>
    <property type="evidence" value="ECO:0007669"/>
    <property type="project" value="Ensembl"/>
</dbReference>
<feature type="compositionally biased region" description="Polar residues" evidence="14">
    <location>
        <begin position="369"/>
        <end position="378"/>
    </location>
</feature>
<keyword evidence="17" id="KW-1185">Reference proteome</keyword>
<evidence type="ECO:0000256" key="6">
    <source>
        <dbReference type="ARBA" id="ARBA00022902"/>
    </source>
</evidence>
<dbReference type="SUPFAM" id="SSF47095">
    <property type="entry name" value="HMG-box"/>
    <property type="match status" value="1"/>
</dbReference>
<reference evidence="16" key="2">
    <citation type="submission" date="2025-08" db="UniProtKB">
        <authorList>
            <consortium name="Ensembl"/>
        </authorList>
    </citation>
    <scope>IDENTIFICATION</scope>
</reference>
<keyword evidence="7 13" id="KW-0175">Coiled coil</keyword>
<dbReference type="OMA" id="ISEIXSE"/>
<dbReference type="GO" id="GO:0071565">
    <property type="term" value="C:nBAF complex"/>
    <property type="evidence" value="ECO:0007669"/>
    <property type="project" value="Ensembl"/>
</dbReference>
<dbReference type="GO" id="GO:0022008">
    <property type="term" value="P:neurogenesis"/>
    <property type="evidence" value="ECO:0007669"/>
    <property type="project" value="Ensembl"/>
</dbReference>
<evidence type="ECO:0000256" key="1">
    <source>
        <dbReference type="ARBA" id="ARBA00022481"/>
    </source>
</evidence>
<dbReference type="CDD" id="cd21983">
    <property type="entry name" value="HMG-box_SMARCE1"/>
    <property type="match status" value="1"/>
</dbReference>